<name>A0A0L0V987_9BASI</name>
<dbReference type="Gene3D" id="3.30.230.10">
    <property type="match status" value="1"/>
</dbReference>
<dbReference type="InterPro" id="IPR020568">
    <property type="entry name" value="Ribosomal_Su5_D2-typ_SF"/>
</dbReference>
<keyword evidence="2" id="KW-0689">Ribosomal protein</keyword>
<evidence type="ECO:0000313" key="6">
    <source>
        <dbReference type="Proteomes" id="UP000054564"/>
    </source>
</evidence>
<dbReference type="AlphaFoldDB" id="A0A0L0V987"/>
<feature type="region of interest" description="Disordered" evidence="4">
    <location>
        <begin position="267"/>
        <end position="337"/>
    </location>
</feature>
<keyword evidence="6" id="KW-1185">Reference proteome</keyword>
<dbReference type="SUPFAM" id="SSF54211">
    <property type="entry name" value="Ribosomal protein S5 domain 2-like"/>
    <property type="match status" value="1"/>
</dbReference>
<evidence type="ECO:0000256" key="1">
    <source>
        <dbReference type="ARBA" id="ARBA00005251"/>
    </source>
</evidence>
<dbReference type="GO" id="GO:0006412">
    <property type="term" value="P:translation"/>
    <property type="evidence" value="ECO:0007669"/>
    <property type="project" value="InterPro"/>
</dbReference>
<keyword evidence="3" id="KW-0687">Ribonucleoprotein</keyword>
<dbReference type="GO" id="GO:0003735">
    <property type="term" value="F:structural constituent of ribosome"/>
    <property type="evidence" value="ECO:0007669"/>
    <property type="project" value="InterPro"/>
</dbReference>
<dbReference type="PANTHER" id="PTHR21569:SF1">
    <property type="entry name" value="SMALL RIBOSOMAL SUBUNIT PROTEIN US9M"/>
    <property type="match status" value="1"/>
</dbReference>
<protein>
    <submittedName>
        <fullName evidence="5">Uncharacterized protein</fullName>
    </submittedName>
</protein>
<dbReference type="InterPro" id="IPR000754">
    <property type="entry name" value="Ribosomal_uS9"/>
</dbReference>
<dbReference type="STRING" id="1165861.A0A0L0V987"/>
<comment type="similarity">
    <text evidence="1">Belongs to the universal ribosomal protein uS9 family.</text>
</comment>
<organism evidence="5 6">
    <name type="scientific">Puccinia striiformis f. sp. tritici PST-78</name>
    <dbReference type="NCBI Taxonomy" id="1165861"/>
    <lineage>
        <taxon>Eukaryota</taxon>
        <taxon>Fungi</taxon>
        <taxon>Dikarya</taxon>
        <taxon>Basidiomycota</taxon>
        <taxon>Pucciniomycotina</taxon>
        <taxon>Pucciniomycetes</taxon>
        <taxon>Pucciniales</taxon>
        <taxon>Pucciniaceae</taxon>
        <taxon>Puccinia</taxon>
    </lineage>
</organism>
<evidence type="ECO:0000313" key="5">
    <source>
        <dbReference type="EMBL" id="KNE95761.1"/>
    </source>
</evidence>
<dbReference type="PANTHER" id="PTHR21569">
    <property type="entry name" value="RIBOSOMAL PROTEIN S9"/>
    <property type="match status" value="1"/>
</dbReference>
<evidence type="ECO:0000256" key="4">
    <source>
        <dbReference type="SAM" id="MobiDB-lite"/>
    </source>
</evidence>
<sequence length="463" mass="52013">MGVFEEQPAQQTTTTTRMFNSPLSRLITKKTRTSQFTRKASSFVPSTTTQLEPLPKPPSTNWFTTHPALSDSFAHLDSLIHRSRQNLYSVQVLKRYSASPDFSGTGIRSKWLKWKMLESQSNGTTDPKQQHLFKLLWGTNQIKWHQLATMSLLVQENENRKLKMIEYSHLTDRLNELKSLKKYLIIVKSLQLDKANLEEINKLDSQIEHELLKYSVPEHQASLTKRQPIERDHLGRFSGMGRKKESSARAWMIEVKIPDSILSPVEASSSVLPSEPPSSPSSSSSSSSSNDDPIETLVANPTETNTIETNSTDINSTEAKSTEIKSTETNSTETEKVTQDHLFLPLGKIMINGRSIVDYFHTPRQRATAIRPLEMTNCVGHYNIHILVHGGGKMGQAAAASHAISNCLLKALNEAGKTDGSAKERFAKKVLLKSHLTLRDPRVVERKKTGKPGAKSSYRWVKR</sequence>
<evidence type="ECO:0000256" key="2">
    <source>
        <dbReference type="ARBA" id="ARBA00022980"/>
    </source>
</evidence>
<dbReference type="InterPro" id="IPR014721">
    <property type="entry name" value="Ribsml_uS5_D2-typ_fold_subgr"/>
</dbReference>
<reference evidence="6" key="1">
    <citation type="submission" date="2014-03" db="EMBL/GenBank/DDBJ databases">
        <title>The Genome Sequence of Puccinia striiformis f. sp. tritici PST-78.</title>
        <authorList>
            <consortium name="The Broad Institute Genome Sequencing Platform"/>
            <person name="Cuomo C."/>
            <person name="Hulbert S."/>
            <person name="Chen X."/>
            <person name="Walker B."/>
            <person name="Young S.K."/>
            <person name="Zeng Q."/>
            <person name="Gargeya S."/>
            <person name="Fitzgerald M."/>
            <person name="Haas B."/>
            <person name="Abouelleil A."/>
            <person name="Alvarado L."/>
            <person name="Arachchi H.M."/>
            <person name="Berlin A.M."/>
            <person name="Chapman S.B."/>
            <person name="Goldberg J."/>
            <person name="Griggs A."/>
            <person name="Gujja S."/>
            <person name="Hansen M."/>
            <person name="Howarth C."/>
            <person name="Imamovic A."/>
            <person name="Larimer J."/>
            <person name="McCowan C."/>
            <person name="Montmayeur A."/>
            <person name="Murphy C."/>
            <person name="Neiman D."/>
            <person name="Pearson M."/>
            <person name="Priest M."/>
            <person name="Roberts A."/>
            <person name="Saif S."/>
            <person name="Shea T."/>
            <person name="Sisk P."/>
            <person name="Sykes S."/>
            <person name="Wortman J."/>
            <person name="Nusbaum C."/>
            <person name="Birren B."/>
        </authorList>
    </citation>
    <scope>NUCLEOTIDE SEQUENCE [LARGE SCALE GENOMIC DNA]</scope>
    <source>
        <strain evidence="6">race PST-78</strain>
    </source>
</reference>
<comment type="caution">
    <text evidence="5">The sequence shown here is derived from an EMBL/GenBank/DDBJ whole genome shotgun (WGS) entry which is preliminary data.</text>
</comment>
<feature type="compositionally biased region" description="Polar residues" evidence="4">
    <location>
        <begin position="299"/>
        <end position="319"/>
    </location>
</feature>
<accession>A0A0L0V987</accession>
<gene>
    <name evidence="5" type="ORF">PSTG_10977</name>
</gene>
<evidence type="ECO:0000256" key="3">
    <source>
        <dbReference type="ARBA" id="ARBA00023274"/>
    </source>
</evidence>
<dbReference type="Proteomes" id="UP000054564">
    <property type="component" value="Unassembled WGS sequence"/>
</dbReference>
<dbReference type="GO" id="GO:0003723">
    <property type="term" value="F:RNA binding"/>
    <property type="evidence" value="ECO:0007669"/>
    <property type="project" value="TreeGrafter"/>
</dbReference>
<dbReference type="OrthoDB" id="10254627at2759"/>
<dbReference type="EMBL" id="AJIL01000092">
    <property type="protein sequence ID" value="KNE95761.1"/>
    <property type="molecule type" value="Genomic_DNA"/>
</dbReference>
<dbReference type="Pfam" id="PF00380">
    <property type="entry name" value="Ribosomal_S9"/>
    <property type="match status" value="1"/>
</dbReference>
<feature type="compositionally biased region" description="Low complexity" evidence="4">
    <location>
        <begin position="280"/>
        <end position="289"/>
    </location>
</feature>
<dbReference type="GO" id="GO:0005763">
    <property type="term" value="C:mitochondrial small ribosomal subunit"/>
    <property type="evidence" value="ECO:0007669"/>
    <property type="project" value="TreeGrafter"/>
</dbReference>
<proteinExistence type="inferred from homology"/>